<dbReference type="EMBL" id="CP116967">
    <property type="protein sequence ID" value="WNM56495.1"/>
    <property type="molecule type" value="Genomic_DNA"/>
</dbReference>
<keyword evidence="1" id="KW-0597">Phosphoprotein</keyword>
<organism evidence="3 4">
    <name type="scientific">Candidatus Nitrospira allomarina</name>
    <dbReference type="NCBI Taxonomy" id="3020900"/>
    <lineage>
        <taxon>Bacteria</taxon>
        <taxon>Pseudomonadati</taxon>
        <taxon>Nitrospirota</taxon>
        <taxon>Nitrospiria</taxon>
        <taxon>Nitrospirales</taxon>
        <taxon>Nitrospiraceae</taxon>
        <taxon>Nitrospira</taxon>
    </lineage>
</organism>
<dbReference type="InterPro" id="IPR011006">
    <property type="entry name" value="CheY-like_superfamily"/>
</dbReference>
<evidence type="ECO:0000256" key="1">
    <source>
        <dbReference type="PROSITE-ProRule" id="PRU00169"/>
    </source>
</evidence>
<dbReference type="Proteomes" id="UP001302719">
    <property type="component" value="Chromosome"/>
</dbReference>
<proteinExistence type="predicted"/>
<dbReference type="AlphaFoldDB" id="A0AA96GAQ2"/>
<dbReference type="Gene3D" id="3.40.50.2300">
    <property type="match status" value="1"/>
</dbReference>
<evidence type="ECO:0000313" key="3">
    <source>
        <dbReference type="EMBL" id="WNM56495.1"/>
    </source>
</evidence>
<feature type="domain" description="Response regulatory" evidence="2">
    <location>
        <begin position="8"/>
        <end position="136"/>
    </location>
</feature>
<evidence type="ECO:0000313" key="4">
    <source>
        <dbReference type="Proteomes" id="UP001302719"/>
    </source>
</evidence>
<feature type="modified residue" description="4-aspartylphosphate" evidence="1">
    <location>
        <position position="69"/>
    </location>
</feature>
<dbReference type="GO" id="GO:0000160">
    <property type="term" value="P:phosphorelay signal transduction system"/>
    <property type="evidence" value="ECO:0007669"/>
    <property type="project" value="InterPro"/>
</dbReference>
<dbReference type="RefSeq" id="WP_312640087.1">
    <property type="nucleotide sequence ID" value="NZ_CP116967.1"/>
</dbReference>
<keyword evidence="4" id="KW-1185">Reference proteome</keyword>
<dbReference type="PANTHER" id="PTHR44520">
    <property type="entry name" value="RESPONSE REGULATOR RCP1-RELATED"/>
    <property type="match status" value="1"/>
</dbReference>
<gene>
    <name evidence="3" type="ORF">PP769_10930</name>
</gene>
<reference evidence="3 4" key="1">
    <citation type="submission" date="2023-01" db="EMBL/GenBank/DDBJ databases">
        <title>Cultivation and genomic characterization of new, ubiquitous marine nitrite-oxidizing bacteria from the Nitrospirales.</title>
        <authorList>
            <person name="Mueller A.J."/>
            <person name="Daebeler A."/>
            <person name="Herbold C.W."/>
            <person name="Kirkegaard R.H."/>
            <person name="Daims H."/>
        </authorList>
    </citation>
    <scope>NUCLEOTIDE SEQUENCE [LARGE SCALE GENOMIC DNA]</scope>
    <source>
        <strain evidence="3 4">VA</strain>
    </source>
</reference>
<dbReference type="SUPFAM" id="SSF52172">
    <property type="entry name" value="CheY-like"/>
    <property type="match status" value="1"/>
</dbReference>
<dbReference type="Pfam" id="PF00072">
    <property type="entry name" value="Response_reg"/>
    <property type="match status" value="1"/>
</dbReference>
<dbReference type="InterPro" id="IPR052893">
    <property type="entry name" value="TCS_response_regulator"/>
</dbReference>
<dbReference type="PROSITE" id="PS50110">
    <property type="entry name" value="RESPONSE_REGULATORY"/>
    <property type="match status" value="1"/>
</dbReference>
<dbReference type="SMART" id="SM00448">
    <property type="entry name" value="REC"/>
    <property type="match status" value="1"/>
</dbReference>
<protein>
    <submittedName>
        <fullName evidence="3">Response regulator</fullName>
    </submittedName>
</protein>
<dbReference type="KEGG" id="nall:PP769_10930"/>
<accession>A0AA96GAQ2</accession>
<dbReference type="InterPro" id="IPR001789">
    <property type="entry name" value="Sig_transdc_resp-reg_receiver"/>
</dbReference>
<dbReference type="CDD" id="cd17557">
    <property type="entry name" value="REC_Rcp-like"/>
    <property type="match status" value="1"/>
</dbReference>
<evidence type="ECO:0000259" key="2">
    <source>
        <dbReference type="PROSITE" id="PS50110"/>
    </source>
</evidence>
<sequence length="152" mass="17177">MINTPNQPILLVEDSPEDYEVATRSLRAAGLKNPIQRCSDGDEALDYLYRRGIYQDPHTSLPPGIILLDLNMPGTDGREVLQEIKQDPQLKLIPIIVLSTSADERDIQDCYAMGANSYVPKPLNFEGFLQAMTRLKDFWFEVVIIPKVTEEV</sequence>
<name>A0AA96GAQ2_9BACT</name>